<dbReference type="EMBL" id="KN833811">
    <property type="protein sequence ID" value="KIK18163.1"/>
    <property type="molecule type" value="Genomic_DNA"/>
</dbReference>
<dbReference type="Proteomes" id="UP000054018">
    <property type="component" value="Unassembled WGS sequence"/>
</dbReference>
<protein>
    <submittedName>
        <fullName evidence="1">Uncharacterized protein</fullName>
    </submittedName>
</protein>
<evidence type="ECO:0000313" key="1">
    <source>
        <dbReference type="EMBL" id="KIK18163.1"/>
    </source>
</evidence>
<gene>
    <name evidence="1" type="ORF">PISMIDRAFT_684459</name>
</gene>
<name>A0A0C9ZDY1_9AGAM</name>
<dbReference type="AlphaFoldDB" id="A0A0C9ZDY1"/>
<reference evidence="1 2" key="1">
    <citation type="submission" date="2014-04" db="EMBL/GenBank/DDBJ databases">
        <authorList>
            <consortium name="DOE Joint Genome Institute"/>
            <person name="Kuo A."/>
            <person name="Kohler A."/>
            <person name="Costa M.D."/>
            <person name="Nagy L.G."/>
            <person name="Floudas D."/>
            <person name="Copeland A."/>
            <person name="Barry K.W."/>
            <person name="Cichocki N."/>
            <person name="Veneault-Fourrey C."/>
            <person name="LaButti K."/>
            <person name="Lindquist E.A."/>
            <person name="Lipzen A."/>
            <person name="Lundell T."/>
            <person name="Morin E."/>
            <person name="Murat C."/>
            <person name="Sun H."/>
            <person name="Tunlid A."/>
            <person name="Henrissat B."/>
            <person name="Grigoriev I.V."/>
            <person name="Hibbett D.S."/>
            <person name="Martin F."/>
            <person name="Nordberg H.P."/>
            <person name="Cantor M.N."/>
            <person name="Hua S.X."/>
        </authorList>
    </citation>
    <scope>NUCLEOTIDE SEQUENCE [LARGE SCALE GENOMIC DNA]</scope>
    <source>
        <strain evidence="1 2">441</strain>
    </source>
</reference>
<evidence type="ECO:0000313" key="2">
    <source>
        <dbReference type="Proteomes" id="UP000054018"/>
    </source>
</evidence>
<feature type="non-terminal residue" evidence="1">
    <location>
        <position position="70"/>
    </location>
</feature>
<dbReference type="HOGENOM" id="CLU_2764838_0_0_1"/>
<organism evidence="1 2">
    <name type="scientific">Pisolithus microcarpus 441</name>
    <dbReference type="NCBI Taxonomy" id="765257"/>
    <lineage>
        <taxon>Eukaryota</taxon>
        <taxon>Fungi</taxon>
        <taxon>Dikarya</taxon>
        <taxon>Basidiomycota</taxon>
        <taxon>Agaricomycotina</taxon>
        <taxon>Agaricomycetes</taxon>
        <taxon>Agaricomycetidae</taxon>
        <taxon>Boletales</taxon>
        <taxon>Sclerodermatineae</taxon>
        <taxon>Pisolithaceae</taxon>
        <taxon>Pisolithus</taxon>
    </lineage>
</organism>
<reference evidence="2" key="2">
    <citation type="submission" date="2015-01" db="EMBL/GenBank/DDBJ databases">
        <title>Evolutionary Origins and Diversification of the Mycorrhizal Mutualists.</title>
        <authorList>
            <consortium name="DOE Joint Genome Institute"/>
            <consortium name="Mycorrhizal Genomics Consortium"/>
            <person name="Kohler A."/>
            <person name="Kuo A."/>
            <person name="Nagy L.G."/>
            <person name="Floudas D."/>
            <person name="Copeland A."/>
            <person name="Barry K.W."/>
            <person name="Cichocki N."/>
            <person name="Veneault-Fourrey C."/>
            <person name="LaButti K."/>
            <person name="Lindquist E.A."/>
            <person name="Lipzen A."/>
            <person name="Lundell T."/>
            <person name="Morin E."/>
            <person name="Murat C."/>
            <person name="Riley R."/>
            <person name="Ohm R."/>
            <person name="Sun H."/>
            <person name="Tunlid A."/>
            <person name="Henrissat B."/>
            <person name="Grigoriev I.V."/>
            <person name="Hibbett D.S."/>
            <person name="Martin F."/>
        </authorList>
    </citation>
    <scope>NUCLEOTIDE SEQUENCE [LARGE SCALE GENOMIC DNA]</scope>
    <source>
        <strain evidence="2">441</strain>
    </source>
</reference>
<proteinExistence type="predicted"/>
<sequence>MPFIASKRWLTKRFFFFSYCTGLSRHCPENWTADEGMVTTHVELANWRWHEVSGTSASCPTSSAGTAIHR</sequence>
<keyword evidence="2" id="KW-1185">Reference proteome</keyword>
<accession>A0A0C9ZDY1</accession>